<evidence type="ECO:0000256" key="2">
    <source>
        <dbReference type="ARBA" id="ARBA00005751"/>
    </source>
</evidence>
<dbReference type="EMBL" id="AM942444">
    <property type="protein sequence ID" value="CAQ04314.1"/>
    <property type="molecule type" value="Genomic_DNA"/>
</dbReference>
<evidence type="ECO:0000256" key="6">
    <source>
        <dbReference type="ARBA" id="ARBA00022989"/>
    </source>
</evidence>
<keyword evidence="4 10" id="KW-0812">Transmembrane</keyword>
<dbReference type="GO" id="GO:0065002">
    <property type="term" value="P:intracellular protein transmembrane transport"/>
    <property type="evidence" value="ECO:0007669"/>
    <property type="project" value="UniProtKB-UniRule"/>
</dbReference>
<dbReference type="PANTHER" id="PTHR10906">
    <property type="entry name" value="SECY/SEC61-ALPHA FAMILY MEMBER"/>
    <property type="match status" value="1"/>
</dbReference>
<evidence type="ECO:0000256" key="5">
    <source>
        <dbReference type="ARBA" id="ARBA00022927"/>
    </source>
</evidence>
<name>B1VEX5_CORU7</name>
<evidence type="ECO:0000256" key="7">
    <source>
        <dbReference type="ARBA" id="ARBA00023010"/>
    </source>
</evidence>
<dbReference type="PROSITE" id="PS00755">
    <property type="entry name" value="SECY_1"/>
    <property type="match status" value="1"/>
</dbReference>
<evidence type="ECO:0000256" key="3">
    <source>
        <dbReference type="ARBA" id="ARBA00022448"/>
    </source>
</evidence>
<evidence type="ECO:0000256" key="14">
    <source>
        <dbReference type="SAM" id="MobiDB-lite"/>
    </source>
</evidence>
<organism evidence="15 16">
    <name type="scientific">Corynebacterium urealyticum (strain ATCC 43042 / DSM 7109)</name>
    <dbReference type="NCBI Taxonomy" id="504474"/>
    <lineage>
        <taxon>Bacteria</taxon>
        <taxon>Bacillati</taxon>
        <taxon>Actinomycetota</taxon>
        <taxon>Actinomycetes</taxon>
        <taxon>Mycobacteriales</taxon>
        <taxon>Corynebacteriaceae</taxon>
        <taxon>Corynebacterium</taxon>
    </lineage>
</organism>
<dbReference type="AlphaFoldDB" id="B1VEX5"/>
<feature type="transmembrane region" description="Helical" evidence="10">
    <location>
        <begin position="94"/>
        <end position="121"/>
    </location>
</feature>
<evidence type="ECO:0000313" key="16">
    <source>
        <dbReference type="Proteomes" id="UP000001727"/>
    </source>
</evidence>
<feature type="transmembrane region" description="Helical" evidence="10">
    <location>
        <begin position="181"/>
        <end position="202"/>
    </location>
</feature>
<keyword evidence="7 10" id="KW-0811">Translocation</keyword>
<feature type="transmembrane region" description="Helical" evidence="10">
    <location>
        <begin position="240"/>
        <end position="259"/>
    </location>
</feature>
<gene>
    <name evidence="10" type="primary">secY</name>
    <name evidence="15" type="ordered locus">cu0354</name>
</gene>
<evidence type="ECO:0000256" key="13">
    <source>
        <dbReference type="RuleBase" id="RU004349"/>
    </source>
</evidence>
<comment type="subunit">
    <text evidence="10">Component of the Sec protein translocase complex. Heterotrimer consisting of SecY, SecE and SecG subunits. The heterotrimers can form oligomers, although 1 heterotrimer is thought to be able to translocate proteins. Interacts with the ribosome. Interacts with SecDF, and other proteins may be involved. Interacts with SecA.</text>
</comment>
<evidence type="ECO:0000256" key="1">
    <source>
        <dbReference type="ARBA" id="ARBA00004141"/>
    </source>
</evidence>
<dbReference type="HOGENOM" id="CLU_030313_0_0_11"/>
<evidence type="ECO:0000256" key="9">
    <source>
        <dbReference type="ARBA" id="ARBA00039733"/>
    </source>
</evidence>
<feature type="transmembrane region" description="Helical" evidence="10">
    <location>
        <begin position="434"/>
        <end position="454"/>
    </location>
</feature>
<dbReference type="eggNOG" id="COG0201">
    <property type="taxonomic scope" value="Bacteria"/>
</dbReference>
<evidence type="ECO:0000256" key="10">
    <source>
        <dbReference type="HAMAP-Rule" id="MF_01465"/>
    </source>
</evidence>
<feature type="transmembrane region" description="Helical" evidence="10">
    <location>
        <begin position="403"/>
        <end position="422"/>
    </location>
</feature>
<dbReference type="InterPro" id="IPR026593">
    <property type="entry name" value="SecY"/>
</dbReference>
<keyword evidence="8 10" id="KW-0472">Membrane</keyword>
<reference evidence="15 16" key="1">
    <citation type="journal article" date="2008" name="J. Biotechnol.">
        <title>The lifestyle of Corynebacterium urealyticum derived from its complete genome sequence established by pyrosequencing.</title>
        <authorList>
            <person name="Tauch A."/>
            <person name="Trost E."/>
            <person name="Tilker A."/>
            <person name="Ludewig U."/>
            <person name="Schneiker S."/>
            <person name="Goesmann A."/>
            <person name="Arnold W."/>
            <person name="Bekel T."/>
            <person name="Brinkrolf K."/>
            <person name="Brune I."/>
            <person name="Goetker S."/>
            <person name="Kalinowski J."/>
            <person name="Kamp P.-B."/>
            <person name="Lobo F.P."/>
            <person name="Viehoever P."/>
            <person name="Weisshaar B."/>
            <person name="Soriano F."/>
            <person name="Droege M."/>
            <person name="Puehler A."/>
        </authorList>
    </citation>
    <scope>NUCLEOTIDE SEQUENCE [LARGE SCALE GENOMIC DNA]</scope>
    <source>
        <strain evidence="16">ATCC 43042 / DSM 7109</strain>
    </source>
</reference>
<dbReference type="Gene3D" id="1.10.3370.10">
    <property type="entry name" value="SecY subunit domain"/>
    <property type="match status" value="1"/>
</dbReference>
<keyword evidence="6 10" id="KW-1133">Transmembrane helix</keyword>
<dbReference type="Pfam" id="PF00344">
    <property type="entry name" value="SecY"/>
    <property type="match status" value="1"/>
</dbReference>
<keyword evidence="16" id="KW-1185">Reference proteome</keyword>
<dbReference type="Proteomes" id="UP000001727">
    <property type="component" value="Chromosome"/>
</dbReference>
<sequence length="471" mass="50888">MAHALRHRPCDNSRGHHSAGPPTQEASLSAITGAFKNVDLRKKILFTLAMIILYRIGSQIPTPGVDYANITKQISELTESSAVYSLINLFSGGALLQLSIFAIGIMPYITASIIVQLLTVVIPKFEQLKKEGQTGQAKMTEYTRYLTVALALLQSAGIVALADREQLLGQGIPVLKDEVGIFGLIVMVLIMTSGAVLVMWLGELITDRGVGNGMSLLIMAGIATTLPGEGVSILSNSGGFIFGAVVFGMLLLIVGVVFVEQGQRRIPVQYAKRMIGRRQYGETSTYLPLKVNQAGVIPVIFASSLLTVPILITQIIQSGAAAGEDVANNWWNRNVMTVLQNPAAWQYILVYLALIIFFSFFYVSVQYDPYDQADNMKKYGGFIPGIRPGRPTAEYLGYVMNRLLVVGSLYLGIIAVLPNILINLGVDTSQASGGGMPFGGTAVLILVSVALTTVKQIESQMMQANYEGFLK</sequence>
<dbReference type="KEGG" id="cur:cu0354"/>
<keyword evidence="3 10" id="KW-0813">Transport</keyword>
<dbReference type="STRING" id="504474.cu0354"/>
<protein>
    <recommendedName>
        <fullName evidence="9 10">Protein translocase subunit SecY</fullName>
    </recommendedName>
</protein>
<dbReference type="InterPro" id="IPR002208">
    <property type="entry name" value="SecY/SEC61-alpha"/>
</dbReference>
<proteinExistence type="inferred from homology"/>
<evidence type="ECO:0000256" key="4">
    <source>
        <dbReference type="ARBA" id="ARBA00022692"/>
    </source>
</evidence>
<comment type="function">
    <text evidence="10 11">The central subunit of the protein translocation channel SecYEG. Consists of two halves formed by TMs 1-5 and 6-10. These two domains form a lateral gate at the front which open onto the bilayer between TMs 2 and 7, and are clamped together by SecE at the back. The channel is closed by both a pore ring composed of hydrophobic SecY resides and a short helix (helix 2A) on the extracellular side of the membrane which forms a plug. The plug probably moves laterally to allow the channel to open. The ring and the pore may move independently.</text>
</comment>
<dbReference type="HAMAP" id="MF_01465">
    <property type="entry name" value="SecY"/>
    <property type="match status" value="1"/>
</dbReference>
<comment type="subcellular location">
    <subcellularLocation>
        <location evidence="10">Cell membrane</location>
        <topology evidence="10">Multi-pass membrane protein</topology>
    </subcellularLocation>
    <subcellularLocation>
        <location evidence="1 12">Membrane</location>
        <topology evidence="1 12">Multi-pass membrane protein</topology>
    </subcellularLocation>
</comment>
<evidence type="ECO:0000256" key="11">
    <source>
        <dbReference type="RuleBase" id="RU000537"/>
    </source>
</evidence>
<dbReference type="NCBIfam" id="TIGR00967">
    <property type="entry name" value="3a0501s007"/>
    <property type="match status" value="1"/>
</dbReference>
<dbReference type="GO" id="GO:0005886">
    <property type="term" value="C:plasma membrane"/>
    <property type="evidence" value="ECO:0007669"/>
    <property type="project" value="UniProtKB-SubCell"/>
</dbReference>
<feature type="transmembrane region" description="Helical" evidence="10">
    <location>
        <begin position="214"/>
        <end position="234"/>
    </location>
</feature>
<keyword evidence="10" id="KW-1003">Cell membrane</keyword>
<feature type="transmembrane region" description="Helical" evidence="10">
    <location>
        <begin position="344"/>
        <end position="363"/>
    </location>
</feature>
<dbReference type="FunFam" id="1.10.3370.10:FF:000001">
    <property type="entry name" value="Preprotein translocase subunit SecY"/>
    <property type="match status" value="1"/>
</dbReference>
<dbReference type="PROSITE" id="PS00756">
    <property type="entry name" value="SECY_2"/>
    <property type="match status" value="1"/>
</dbReference>
<dbReference type="GO" id="GO:0006605">
    <property type="term" value="P:protein targeting"/>
    <property type="evidence" value="ECO:0007669"/>
    <property type="project" value="UniProtKB-UniRule"/>
</dbReference>
<evidence type="ECO:0000256" key="8">
    <source>
        <dbReference type="ARBA" id="ARBA00023136"/>
    </source>
</evidence>
<dbReference type="PRINTS" id="PR00303">
    <property type="entry name" value="SECYTRNLCASE"/>
</dbReference>
<feature type="transmembrane region" description="Helical" evidence="10">
    <location>
        <begin position="142"/>
        <end position="161"/>
    </location>
</feature>
<dbReference type="GO" id="GO:0043952">
    <property type="term" value="P:protein transport by the Sec complex"/>
    <property type="evidence" value="ECO:0007669"/>
    <property type="project" value="UniProtKB-UniRule"/>
</dbReference>
<dbReference type="SUPFAM" id="SSF103491">
    <property type="entry name" value="Preprotein translocase SecY subunit"/>
    <property type="match status" value="1"/>
</dbReference>
<feature type="transmembrane region" description="Helical" evidence="10">
    <location>
        <begin position="44"/>
        <end position="62"/>
    </location>
</feature>
<dbReference type="PIRSF" id="PIRSF004557">
    <property type="entry name" value="SecY"/>
    <property type="match status" value="1"/>
</dbReference>
<dbReference type="InterPro" id="IPR023201">
    <property type="entry name" value="SecY_dom_sf"/>
</dbReference>
<comment type="similarity">
    <text evidence="2 10 13">Belongs to the SecY/SEC61-alpha family.</text>
</comment>
<feature type="transmembrane region" description="Helical" evidence="10">
    <location>
        <begin position="296"/>
        <end position="316"/>
    </location>
</feature>
<evidence type="ECO:0000313" key="15">
    <source>
        <dbReference type="EMBL" id="CAQ04314.1"/>
    </source>
</evidence>
<keyword evidence="5 10" id="KW-0653">Protein transport</keyword>
<accession>B1VEX5</accession>
<evidence type="ECO:0000256" key="12">
    <source>
        <dbReference type="RuleBase" id="RU003484"/>
    </source>
</evidence>
<feature type="region of interest" description="Disordered" evidence="14">
    <location>
        <begin position="1"/>
        <end position="25"/>
    </location>
</feature>
<dbReference type="InterPro" id="IPR030659">
    <property type="entry name" value="SecY_CS"/>
</dbReference>